<reference evidence="2 3" key="2">
    <citation type="submission" date="2018-11" db="EMBL/GenBank/DDBJ databases">
        <authorList>
            <consortium name="Pathogen Informatics"/>
        </authorList>
    </citation>
    <scope>NUCLEOTIDE SEQUENCE [LARGE SCALE GENOMIC DNA]</scope>
</reference>
<sequence length="92" mass="10418">MHFCDRTLSRRDTRRRRPGTGLSVFERGRRNDRGVTDSLRNMRRTATIPLVVGVEGSCDCALLIRADRRRSISAAIRIVHARQASGNPRTQS</sequence>
<gene>
    <name evidence="2" type="ORF">ASIM_LOCUS8680</name>
</gene>
<organism evidence="4">
    <name type="scientific">Anisakis simplex</name>
    <name type="common">Herring worm</name>
    <dbReference type="NCBI Taxonomy" id="6269"/>
    <lineage>
        <taxon>Eukaryota</taxon>
        <taxon>Metazoa</taxon>
        <taxon>Ecdysozoa</taxon>
        <taxon>Nematoda</taxon>
        <taxon>Chromadorea</taxon>
        <taxon>Rhabditida</taxon>
        <taxon>Spirurina</taxon>
        <taxon>Ascaridomorpha</taxon>
        <taxon>Ascaridoidea</taxon>
        <taxon>Anisakidae</taxon>
        <taxon>Anisakis</taxon>
        <taxon>Anisakis simplex complex</taxon>
    </lineage>
</organism>
<evidence type="ECO:0000313" key="3">
    <source>
        <dbReference type="Proteomes" id="UP000267096"/>
    </source>
</evidence>
<name>A0A0M3JMP7_ANISI</name>
<feature type="region of interest" description="Disordered" evidence="1">
    <location>
        <begin position="1"/>
        <end position="31"/>
    </location>
</feature>
<keyword evidence="3" id="KW-1185">Reference proteome</keyword>
<evidence type="ECO:0000313" key="4">
    <source>
        <dbReference type="WBParaSite" id="ASIM_0000893501-mRNA-1"/>
    </source>
</evidence>
<reference evidence="4" key="1">
    <citation type="submission" date="2017-02" db="UniProtKB">
        <authorList>
            <consortium name="WormBaseParasite"/>
        </authorList>
    </citation>
    <scope>IDENTIFICATION</scope>
</reference>
<evidence type="ECO:0000256" key="1">
    <source>
        <dbReference type="SAM" id="MobiDB-lite"/>
    </source>
</evidence>
<dbReference type="EMBL" id="UYRR01024249">
    <property type="protein sequence ID" value="VDK33597.1"/>
    <property type="molecule type" value="Genomic_DNA"/>
</dbReference>
<dbReference type="AlphaFoldDB" id="A0A0M3JMP7"/>
<accession>A0A0M3JMP7</accession>
<protein>
    <submittedName>
        <fullName evidence="4">Transposase</fullName>
    </submittedName>
</protein>
<feature type="compositionally biased region" description="Basic and acidic residues" evidence="1">
    <location>
        <begin position="1"/>
        <end position="11"/>
    </location>
</feature>
<evidence type="ECO:0000313" key="2">
    <source>
        <dbReference type="EMBL" id="VDK33597.1"/>
    </source>
</evidence>
<dbReference type="WBParaSite" id="ASIM_0000893501-mRNA-1">
    <property type="protein sequence ID" value="ASIM_0000893501-mRNA-1"/>
    <property type="gene ID" value="ASIM_0000893501"/>
</dbReference>
<proteinExistence type="predicted"/>
<dbReference type="Proteomes" id="UP000267096">
    <property type="component" value="Unassembled WGS sequence"/>
</dbReference>